<gene>
    <name evidence="1" type="ORF">METZ01_LOCUS501526</name>
</gene>
<sequence>MSAPQQRGDLIFPWSLGHWETWTVVPSSFVNVSFTKGASQVPQVAFTLIPHESQVYVAMFISNQLVSLDFCIFYLKGVFFASNFLQIFAKSDR</sequence>
<proteinExistence type="predicted"/>
<organism evidence="1">
    <name type="scientific">marine metagenome</name>
    <dbReference type="NCBI Taxonomy" id="408172"/>
    <lineage>
        <taxon>unclassified sequences</taxon>
        <taxon>metagenomes</taxon>
        <taxon>ecological metagenomes</taxon>
    </lineage>
</organism>
<accession>A0A383DVV7</accession>
<name>A0A383DVV7_9ZZZZ</name>
<evidence type="ECO:0000313" key="1">
    <source>
        <dbReference type="EMBL" id="SVE48672.1"/>
    </source>
</evidence>
<protein>
    <submittedName>
        <fullName evidence="1">Uncharacterized protein</fullName>
    </submittedName>
</protein>
<dbReference type="EMBL" id="UINC01220663">
    <property type="protein sequence ID" value="SVE48672.1"/>
    <property type="molecule type" value="Genomic_DNA"/>
</dbReference>
<dbReference type="AlphaFoldDB" id="A0A383DVV7"/>
<reference evidence="1" key="1">
    <citation type="submission" date="2018-05" db="EMBL/GenBank/DDBJ databases">
        <authorList>
            <person name="Lanie J.A."/>
            <person name="Ng W.-L."/>
            <person name="Kazmierczak K.M."/>
            <person name="Andrzejewski T.M."/>
            <person name="Davidsen T.M."/>
            <person name="Wayne K.J."/>
            <person name="Tettelin H."/>
            <person name="Glass J.I."/>
            <person name="Rusch D."/>
            <person name="Podicherti R."/>
            <person name="Tsui H.-C.T."/>
            <person name="Winkler M.E."/>
        </authorList>
    </citation>
    <scope>NUCLEOTIDE SEQUENCE</scope>
</reference>